<keyword evidence="2" id="KW-1185">Reference proteome</keyword>
<dbReference type="EMBL" id="JABFAD010000002">
    <property type="protein sequence ID" value="MBA0792346.1"/>
    <property type="molecule type" value="Genomic_DNA"/>
</dbReference>
<dbReference type="AlphaFoldDB" id="A0A7J9G438"/>
<reference evidence="1 2" key="1">
    <citation type="journal article" date="2019" name="Genome Biol. Evol.">
        <title>Insights into the evolution of the New World diploid cottons (Gossypium, subgenus Houzingenia) based on genome sequencing.</title>
        <authorList>
            <person name="Grover C.E."/>
            <person name="Arick M.A. 2nd"/>
            <person name="Thrash A."/>
            <person name="Conover J.L."/>
            <person name="Sanders W.S."/>
            <person name="Peterson D.G."/>
            <person name="Frelichowski J.E."/>
            <person name="Scheffler J.A."/>
            <person name="Scheffler B.E."/>
            <person name="Wendel J.F."/>
        </authorList>
    </citation>
    <scope>NUCLEOTIDE SEQUENCE [LARGE SCALE GENOMIC DNA]</scope>
    <source>
        <strain evidence="1">0</strain>
        <tissue evidence="1">Leaf</tissue>
    </source>
</reference>
<dbReference type="Proteomes" id="UP000593560">
    <property type="component" value="Unassembled WGS sequence"/>
</dbReference>
<proteinExistence type="predicted"/>
<protein>
    <submittedName>
        <fullName evidence="1">Uncharacterized protein</fullName>
    </submittedName>
</protein>
<sequence>MEKRFLDKVEDNAACEYGPRKGNKRKVTACQRDMC</sequence>
<accession>A0A7J9G438</accession>
<name>A0A7J9G438_9ROSI</name>
<organism evidence="1 2">
    <name type="scientific">Gossypium harknessii</name>
    <dbReference type="NCBI Taxonomy" id="34285"/>
    <lineage>
        <taxon>Eukaryota</taxon>
        <taxon>Viridiplantae</taxon>
        <taxon>Streptophyta</taxon>
        <taxon>Embryophyta</taxon>
        <taxon>Tracheophyta</taxon>
        <taxon>Spermatophyta</taxon>
        <taxon>Magnoliopsida</taxon>
        <taxon>eudicotyledons</taxon>
        <taxon>Gunneridae</taxon>
        <taxon>Pentapetalae</taxon>
        <taxon>rosids</taxon>
        <taxon>malvids</taxon>
        <taxon>Malvales</taxon>
        <taxon>Malvaceae</taxon>
        <taxon>Malvoideae</taxon>
        <taxon>Gossypium</taxon>
    </lineage>
</organism>
<evidence type="ECO:0000313" key="2">
    <source>
        <dbReference type="Proteomes" id="UP000593560"/>
    </source>
</evidence>
<dbReference type="OrthoDB" id="1430424at2759"/>
<comment type="caution">
    <text evidence="1">The sequence shown here is derived from an EMBL/GenBank/DDBJ whole genome shotgun (WGS) entry which is preliminary data.</text>
</comment>
<evidence type="ECO:0000313" key="1">
    <source>
        <dbReference type="EMBL" id="MBA0792346.1"/>
    </source>
</evidence>
<gene>
    <name evidence="1" type="ORF">Gohar_016853</name>
</gene>